<dbReference type="PROSITE" id="PS51819">
    <property type="entry name" value="VOC"/>
    <property type="match status" value="1"/>
</dbReference>
<dbReference type="KEGG" id="psn:Pedsa_1831"/>
<dbReference type="OrthoDB" id="9804235at2"/>
<gene>
    <name evidence="2" type="ordered locus">Pedsa_1831</name>
</gene>
<sequence>MNIIGYFEIQSSESQREVRFYNNVFGWIFTRDHNIPIEYYRISTGSIHGGLLKRATPTPPLSSETNAFTCSIQVENFDQTAKLIIHNGGKVAMPKFAIAKKCFQGYFTDQDNNIFGIFEVDENA</sequence>
<dbReference type="Gene3D" id="3.10.180.10">
    <property type="entry name" value="2,3-Dihydroxybiphenyl 1,2-Dioxygenase, domain 1"/>
    <property type="match status" value="1"/>
</dbReference>
<dbReference type="InterPro" id="IPR037523">
    <property type="entry name" value="VOC_core"/>
</dbReference>
<dbReference type="Pfam" id="PF00903">
    <property type="entry name" value="Glyoxalase"/>
    <property type="match status" value="1"/>
</dbReference>
<dbReference type="HOGENOM" id="CLU_127592_3_2_10"/>
<reference evidence="2 3" key="1">
    <citation type="journal article" date="2011" name="Stand. Genomic Sci.">
        <title>Complete genome sequence of the gliding, heparinolytic Pedobacter saltans type strain (113).</title>
        <authorList>
            <person name="Liolios K."/>
            <person name="Sikorski J."/>
            <person name="Lu M."/>
            <person name="Nolan M."/>
            <person name="Lapidus A."/>
            <person name="Lucas S."/>
            <person name="Hammon N."/>
            <person name="Deshpande S."/>
            <person name="Cheng J.F."/>
            <person name="Tapia R."/>
            <person name="Han C."/>
            <person name="Goodwin L."/>
            <person name="Pitluck S."/>
            <person name="Huntemann M."/>
            <person name="Ivanova N."/>
            <person name="Pagani I."/>
            <person name="Mavromatis K."/>
            <person name="Ovchinikova G."/>
            <person name="Pati A."/>
            <person name="Chen A."/>
            <person name="Palaniappan K."/>
            <person name="Land M."/>
            <person name="Hauser L."/>
            <person name="Brambilla E.M."/>
            <person name="Kotsyurbenko O."/>
            <person name="Rohde M."/>
            <person name="Tindall B.J."/>
            <person name="Abt B."/>
            <person name="Goker M."/>
            <person name="Detter J.C."/>
            <person name="Woyke T."/>
            <person name="Bristow J."/>
            <person name="Eisen J.A."/>
            <person name="Markowitz V."/>
            <person name="Hugenholtz P."/>
            <person name="Klenk H.P."/>
            <person name="Kyrpides N.C."/>
        </authorList>
    </citation>
    <scope>NUCLEOTIDE SEQUENCE [LARGE SCALE GENOMIC DNA]</scope>
    <source>
        <strain evidence="3">ATCC 51119 / DSM 12145 / JCM 21818 / LMG 10337 / NBRC 100064 / NCIMB 13643</strain>
    </source>
</reference>
<protein>
    <submittedName>
        <fullName evidence="2">Glyoxalase/bleomycin resistance protein/dioxygenase</fullName>
    </submittedName>
</protein>
<dbReference type="eggNOG" id="COG3324">
    <property type="taxonomic scope" value="Bacteria"/>
</dbReference>
<dbReference type="RefSeq" id="WP_013632874.1">
    <property type="nucleotide sequence ID" value="NC_015177.1"/>
</dbReference>
<evidence type="ECO:0000259" key="1">
    <source>
        <dbReference type="PROSITE" id="PS51819"/>
    </source>
</evidence>
<dbReference type="EMBL" id="CP002545">
    <property type="protein sequence ID" value="ADY52386.1"/>
    <property type="molecule type" value="Genomic_DNA"/>
</dbReference>
<dbReference type="AlphaFoldDB" id="F0S8Q5"/>
<dbReference type="PANTHER" id="PTHR33993:SF2">
    <property type="entry name" value="VOC DOMAIN-CONTAINING PROTEIN"/>
    <property type="match status" value="1"/>
</dbReference>
<dbReference type="InterPro" id="IPR029068">
    <property type="entry name" value="Glyas_Bleomycin-R_OHBP_Dase"/>
</dbReference>
<feature type="domain" description="VOC" evidence="1">
    <location>
        <begin position="3"/>
        <end position="120"/>
    </location>
</feature>
<organism evidence="2 3">
    <name type="scientific">Pseudopedobacter saltans (strain ATCC 51119 / DSM 12145 / JCM 21818 / CCUG 39354 / LMG 10337 / NBRC 100064 / NCIMB 13643)</name>
    <name type="common">Pedobacter saltans</name>
    <dbReference type="NCBI Taxonomy" id="762903"/>
    <lineage>
        <taxon>Bacteria</taxon>
        <taxon>Pseudomonadati</taxon>
        <taxon>Bacteroidota</taxon>
        <taxon>Sphingobacteriia</taxon>
        <taxon>Sphingobacteriales</taxon>
        <taxon>Sphingobacteriaceae</taxon>
        <taxon>Pseudopedobacter</taxon>
    </lineage>
</organism>
<dbReference type="PANTHER" id="PTHR33993">
    <property type="entry name" value="GLYOXALASE-RELATED"/>
    <property type="match status" value="1"/>
</dbReference>
<accession>F0S8Q5</accession>
<dbReference type="InterPro" id="IPR004360">
    <property type="entry name" value="Glyas_Fos-R_dOase_dom"/>
</dbReference>
<dbReference type="Proteomes" id="UP000000310">
    <property type="component" value="Chromosome"/>
</dbReference>
<dbReference type="SUPFAM" id="SSF54593">
    <property type="entry name" value="Glyoxalase/Bleomycin resistance protein/Dihydroxybiphenyl dioxygenase"/>
    <property type="match status" value="1"/>
</dbReference>
<dbReference type="InterPro" id="IPR052164">
    <property type="entry name" value="Anthracycline_SecMetBiosynth"/>
</dbReference>
<proteinExistence type="predicted"/>
<keyword evidence="3" id="KW-1185">Reference proteome</keyword>
<dbReference type="STRING" id="762903.Pedsa_1831"/>
<reference evidence="3" key="2">
    <citation type="submission" date="2011-02" db="EMBL/GenBank/DDBJ databases">
        <title>The complete genome of Pedobacter saltans DSM 12145.</title>
        <authorList>
            <consortium name="US DOE Joint Genome Institute (JGI-PGF)"/>
            <person name="Lucas S."/>
            <person name="Copeland A."/>
            <person name="Lapidus A."/>
            <person name="Bruce D."/>
            <person name="Goodwin L."/>
            <person name="Pitluck S."/>
            <person name="Kyrpides N."/>
            <person name="Mavromatis K."/>
            <person name="Pagani I."/>
            <person name="Ivanova N."/>
            <person name="Ovchinnikova G."/>
            <person name="Lu M."/>
            <person name="Detter J.C."/>
            <person name="Han C."/>
            <person name="Land M."/>
            <person name="Hauser L."/>
            <person name="Markowitz V."/>
            <person name="Cheng J.-F."/>
            <person name="Hugenholtz P."/>
            <person name="Woyke T."/>
            <person name="Wu D."/>
            <person name="Tindall B."/>
            <person name="Pomrenke H.G."/>
            <person name="Brambilla E."/>
            <person name="Klenk H.-P."/>
            <person name="Eisen J.A."/>
        </authorList>
    </citation>
    <scope>NUCLEOTIDE SEQUENCE [LARGE SCALE GENOMIC DNA]</scope>
    <source>
        <strain evidence="3">ATCC 51119 / DSM 12145 / JCM 21818 / LMG 10337 / NBRC 100064 / NCIMB 13643</strain>
    </source>
</reference>
<evidence type="ECO:0000313" key="2">
    <source>
        <dbReference type="EMBL" id="ADY52386.1"/>
    </source>
</evidence>
<evidence type="ECO:0000313" key="3">
    <source>
        <dbReference type="Proteomes" id="UP000000310"/>
    </source>
</evidence>
<name>F0S8Q5_PSESL</name>